<organism evidence="17 18">
    <name type="scientific">Clostridium rhizosphaerae</name>
    <dbReference type="NCBI Taxonomy" id="2803861"/>
    <lineage>
        <taxon>Bacteria</taxon>
        <taxon>Bacillati</taxon>
        <taxon>Bacillota</taxon>
        <taxon>Clostridia</taxon>
        <taxon>Eubacteriales</taxon>
        <taxon>Clostridiaceae</taxon>
        <taxon>Clostridium</taxon>
    </lineage>
</organism>
<dbReference type="Gene3D" id="3.30.565.10">
    <property type="entry name" value="Histidine kinase-like ATPase, C-terminal domain"/>
    <property type="match status" value="1"/>
</dbReference>
<dbReference type="EC" id="2.7.13.3" evidence="3"/>
<dbReference type="Gene3D" id="3.30.450.20">
    <property type="entry name" value="PAS domain"/>
    <property type="match status" value="1"/>
</dbReference>
<dbReference type="PANTHER" id="PTHR45528:SF1">
    <property type="entry name" value="SENSOR HISTIDINE KINASE CPXA"/>
    <property type="match status" value="1"/>
</dbReference>
<dbReference type="PROSITE" id="PS50109">
    <property type="entry name" value="HIS_KIN"/>
    <property type="match status" value="1"/>
</dbReference>
<keyword evidence="6" id="KW-0808">Transferase</keyword>
<proteinExistence type="predicted"/>
<evidence type="ECO:0000256" key="11">
    <source>
        <dbReference type="ARBA" id="ARBA00022989"/>
    </source>
</evidence>
<evidence type="ECO:0000256" key="7">
    <source>
        <dbReference type="ARBA" id="ARBA00022692"/>
    </source>
</evidence>
<evidence type="ECO:0000256" key="3">
    <source>
        <dbReference type="ARBA" id="ARBA00012438"/>
    </source>
</evidence>
<evidence type="ECO:0000313" key="18">
    <source>
        <dbReference type="Proteomes" id="UP000632377"/>
    </source>
</evidence>
<reference evidence="17 18" key="1">
    <citation type="submission" date="2021-01" db="EMBL/GenBank/DDBJ databases">
        <title>Genome public.</title>
        <authorList>
            <person name="Liu C."/>
            <person name="Sun Q."/>
        </authorList>
    </citation>
    <scope>NUCLEOTIDE SEQUENCE [LARGE SCALE GENOMIC DNA]</scope>
    <source>
        <strain evidence="17 18">YIM B02515</strain>
    </source>
</reference>
<dbReference type="CDD" id="cd00082">
    <property type="entry name" value="HisKA"/>
    <property type="match status" value="1"/>
</dbReference>
<dbReference type="InterPro" id="IPR004358">
    <property type="entry name" value="Sig_transdc_His_kin-like_C"/>
</dbReference>
<evidence type="ECO:0000256" key="10">
    <source>
        <dbReference type="ARBA" id="ARBA00022840"/>
    </source>
</evidence>
<keyword evidence="8" id="KW-0547">Nucleotide-binding</keyword>
<keyword evidence="12" id="KW-0902">Two-component regulatory system</keyword>
<dbReference type="Pfam" id="PF00512">
    <property type="entry name" value="HisKA"/>
    <property type="match status" value="1"/>
</dbReference>
<keyword evidence="11 14" id="KW-1133">Transmembrane helix</keyword>
<feature type="transmembrane region" description="Helical" evidence="14">
    <location>
        <begin position="166"/>
        <end position="186"/>
    </location>
</feature>
<dbReference type="PROSITE" id="PS50885">
    <property type="entry name" value="HAMP"/>
    <property type="match status" value="1"/>
</dbReference>
<keyword evidence="10" id="KW-0067">ATP-binding</keyword>
<dbReference type="SMART" id="SM00388">
    <property type="entry name" value="HisKA"/>
    <property type="match status" value="1"/>
</dbReference>
<dbReference type="InterPro" id="IPR003660">
    <property type="entry name" value="HAMP_dom"/>
</dbReference>
<feature type="domain" description="Histidine kinase" evidence="15">
    <location>
        <begin position="250"/>
        <end position="464"/>
    </location>
</feature>
<evidence type="ECO:0000256" key="1">
    <source>
        <dbReference type="ARBA" id="ARBA00000085"/>
    </source>
</evidence>
<keyword evidence="13 14" id="KW-0472">Membrane</keyword>
<evidence type="ECO:0000256" key="2">
    <source>
        <dbReference type="ARBA" id="ARBA00004651"/>
    </source>
</evidence>
<comment type="caution">
    <text evidence="17">The sequence shown here is derived from an EMBL/GenBank/DDBJ whole genome shotgun (WGS) entry which is preliminary data.</text>
</comment>
<dbReference type="Proteomes" id="UP000632377">
    <property type="component" value="Unassembled WGS sequence"/>
</dbReference>
<evidence type="ECO:0000259" key="15">
    <source>
        <dbReference type="PROSITE" id="PS50109"/>
    </source>
</evidence>
<keyword evidence="9" id="KW-0418">Kinase</keyword>
<dbReference type="CDD" id="cd06225">
    <property type="entry name" value="HAMP"/>
    <property type="match status" value="1"/>
</dbReference>
<evidence type="ECO:0000256" key="5">
    <source>
        <dbReference type="ARBA" id="ARBA00022553"/>
    </source>
</evidence>
<evidence type="ECO:0000256" key="12">
    <source>
        <dbReference type="ARBA" id="ARBA00023012"/>
    </source>
</evidence>
<evidence type="ECO:0000313" key="17">
    <source>
        <dbReference type="EMBL" id="MBL4937076.1"/>
    </source>
</evidence>
<dbReference type="InterPro" id="IPR050398">
    <property type="entry name" value="HssS/ArlS-like"/>
</dbReference>
<evidence type="ECO:0000259" key="16">
    <source>
        <dbReference type="PROSITE" id="PS50885"/>
    </source>
</evidence>
<evidence type="ECO:0000256" key="8">
    <source>
        <dbReference type="ARBA" id="ARBA00022741"/>
    </source>
</evidence>
<dbReference type="InterPro" id="IPR036890">
    <property type="entry name" value="HATPase_C_sf"/>
</dbReference>
<dbReference type="EMBL" id="JAESWC010000009">
    <property type="protein sequence ID" value="MBL4937076.1"/>
    <property type="molecule type" value="Genomic_DNA"/>
</dbReference>
<dbReference type="SUPFAM" id="SSF47384">
    <property type="entry name" value="Homodimeric domain of signal transducing histidine kinase"/>
    <property type="match status" value="1"/>
</dbReference>
<dbReference type="Gene3D" id="1.10.287.130">
    <property type="match status" value="1"/>
</dbReference>
<dbReference type="SMART" id="SM00304">
    <property type="entry name" value="HAMP"/>
    <property type="match status" value="1"/>
</dbReference>
<dbReference type="Pfam" id="PF00672">
    <property type="entry name" value="HAMP"/>
    <property type="match status" value="1"/>
</dbReference>
<keyword evidence="7 14" id="KW-0812">Transmembrane</keyword>
<keyword evidence="5" id="KW-0597">Phosphoprotein</keyword>
<accession>A0ABS1TCS2</accession>
<dbReference type="PANTHER" id="PTHR45528">
    <property type="entry name" value="SENSOR HISTIDINE KINASE CPXA"/>
    <property type="match status" value="1"/>
</dbReference>
<dbReference type="InterPro" id="IPR029151">
    <property type="entry name" value="Sensor-like_sf"/>
</dbReference>
<sequence length="469" mass="52843">MFLKSITQRLVLSYFIVILITVSVLEVFLISALDKYYNNNMKELVGNQIKASADFYNNYFSSSSLEKNIEDNADIFWKNTNAEVQIINKDKKMLLDSVGNFTEDKVEAEDVEKALEGKLSSTTAKDKATGERIMYMSYPLMSSGKIEGVLRFVTSLSEVDEITKRITYIFASLGLVVIVISSLISIKISNSIVKPIKEVTNMAKRIAEGKFNERLSIHRKDEIGTLSMAFNSMTEEILKNDKLKNEFIASVSHELRTPLTSIKGWASTLKTGQLDNKSEIIDGLNIIEKESDRLTLMVEELLDFSRFISGKVSLKKDYIDIRNNLLYLEKQFTPRANRQNINFTVRLQENMSLIFADENRVNQVIINILDNAFKFTPADGNVEMTCAEEEDSIVIRVSDTGLGIPKEELPHVMEKFFKGKSSMSKNGLGLSISREIMELHGGTISIQSTYGEGTTVTIKFPVNKEGEKA</sequence>
<dbReference type="InterPro" id="IPR003594">
    <property type="entry name" value="HATPase_dom"/>
</dbReference>
<dbReference type="SUPFAM" id="SSF158472">
    <property type="entry name" value="HAMP domain-like"/>
    <property type="match status" value="1"/>
</dbReference>
<comment type="catalytic activity">
    <reaction evidence="1">
        <text>ATP + protein L-histidine = ADP + protein N-phospho-L-histidine.</text>
        <dbReference type="EC" id="2.7.13.3"/>
    </reaction>
</comment>
<dbReference type="InterPro" id="IPR003661">
    <property type="entry name" value="HisK_dim/P_dom"/>
</dbReference>
<evidence type="ECO:0000256" key="14">
    <source>
        <dbReference type="SAM" id="Phobius"/>
    </source>
</evidence>
<dbReference type="Gene3D" id="1.10.8.500">
    <property type="entry name" value="HAMP domain in histidine kinase"/>
    <property type="match status" value="1"/>
</dbReference>
<dbReference type="SUPFAM" id="SSF55874">
    <property type="entry name" value="ATPase domain of HSP90 chaperone/DNA topoisomerase II/histidine kinase"/>
    <property type="match status" value="1"/>
</dbReference>
<comment type="subcellular location">
    <subcellularLocation>
        <location evidence="2">Cell membrane</location>
        <topology evidence="2">Multi-pass membrane protein</topology>
    </subcellularLocation>
</comment>
<name>A0ABS1TCS2_9CLOT</name>
<keyword evidence="18" id="KW-1185">Reference proteome</keyword>
<gene>
    <name evidence="17" type="ORF">JK636_15085</name>
</gene>
<dbReference type="CDD" id="cd00075">
    <property type="entry name" value="HATPase"/>
    <property type="match status" value="1"/>
</dbReference>
<evidence type="ECO:0000256" key="4">
    <source>
        <dbReference type="ARBA" id="ARBA00022475"/>
    </source>
</evidence>
<keyword evidence="4" id="KW-1003">Cell membrane</keyword>
<dbReference type="InterPro" id="IPR005467">
    <property type="entry name" value="His_kinase_dom"/>
</dbReference>
<evidence type="ECO:0000256" key="13">
    <source>
        <dbReference type="ARBA" id="ARBA00023136"/>
    </source>
</evidence>
<feature type="transmembrane region" description="Helical" evidence="14">
    <location>
        <begin position="12"/>
        <end position="33"/>
    </location>
</feature>
<protein>
    <recommendedName>
        <fullName evidence="3">histidine kinase</fullName>
        <ecNumber evidence="3">2.7.13.3</ecNumber>
    </recommendedName>
</protein>
<dbReference type="SUPFAM" id="SSF103190">
    <property type="entry name" value="Sensory domain-like"/>
    <property type="match status" value="1"/>
</dbReference>
<dbReference type="Pfam" id="PF02518">
    <property type="entry name" value="HATPase_c"/>
    <property type="match status" value="1"/>
</dbReference>
<dbReference type="SMART" id="SM00387">
    <property type="entry name" value="HATPase_c"/>
    <property type="match status" value="1"/>
</dbReference>
<dbReference type="InterPro" id="IPR036097">
    <property type="entry name" value="HisK_dim/P_sf"/>
</dbReference>
<feature type="domain" description="HAMP" evidence="16">
    <location>
        <begin position="190"/>
        <end position="242"/>
    </location>
</feature>
<evidence type="ECO:0000256" key="9">
    <source>
        <dbReference type="ARBA" id="ARBA00022777"/>
    </source>
</evidence>
<dbReference type="PRINTS" id="PR00344">
    <property type="entry name" value="BCTRLSENSOR"/>
</dbReference>
<evidence type="ECO:0000256" key="6">
    <source>
        <dbReference type="ARBA" id="ARBA00022679"/>
    </source>
</evidence>